<sequence>MDQEIEILKQYIRNETGHTGPIEPDDDLLKTGLLDSFSIVSLAMFAQEHFGVEFEGDDLVRENLASLSSLVALIRRRSTSE</sequence>
<dbReference type="InterPro" id="IPR036736">
    <property type="entry name" value="ACP-like_sf"/>
</dbReference>
<evidence type="ECO:0000313" key="2">
    <source>
        <dbReference type="EMBL" id="MBK7674428.1"/>
    </source>
</evidence>
<organism evidence="2 3">
    <name type="scientific">Candidatus Accumulibacter proximus</name>
    <dbReference type="NCBI Taxonomy" id="2954385"/>
    <lineage>
        <taxon>Bacteria</taxon>
        <taxon>Pseudomonadati</taxon>
        <taxon>Pseudomonadota</taxon>
        <taxon>Betaproteobacteria</taxon>
        <taxon>Candidatus Accumulibacter</taxon>
    </lineage>
</organism>
<dbReference type="EMBL" id="JADJMH010000004">
    <property type="protein sequence ID" value="MBK7674428.1"/>
    <property type="molecule type" value="Genomic_DNA"/>
</dbReference>
<dbReference type="SUPFAM" id="SSF47336">
    <property type="entry name" value="ACP-like"/>
    <property type="match status" value="1"/>
</dbReference>
<dbReference type="Proteomes" id="UP000697998">
    <property type="component" value="Unassembled WGS sequence"/>
</dbReference>
<proteinExistence type="predicted"/>
<gene>
    <name evidence="2" type="ORF">IPJ27_06455</name>
</gene>
<accession>A0A935PXX6</accession>
<dbReference type="InterPro" id="IPR009081">
    <property type="entry name" value="PP-bd_ACP"/>
</dbReference>
<dbReference type="PROSITE" id="PS50075">
    <property type="entry name" value="CARRIER"/>
    <property type="match status" value="1"/>
</dbReference>
<name>A0A935PXX6_9PROT</name>
<comment type="caution">
    <text evidence="2">The sequence shown here is derived from an EMBL/GenBank/DDBJ whole genome shotgun (WGS) entry which is preliminary data.</text>
</comment>
<protein>
    <submittedName>
        <fullName evidence="2">Acyl carrier protein</fullName>
    </submittedName>
</protein>
<feature type="domain" description="Carrier" evidence="1">
    <location>
        <begin position="1"/>
        <end position="78"/>
    </location>
</feature>
<dbReference type="AlphaFoldDB" id="A0A935PXX6"/>
<dbReference type="Pfam" id="PF00550">
    <property type="entry name" value="PP-binding"/>
    <property type="match status" value="1"/>
</dbReference>
<dbReference type="Gene3D" id="1.10.1200.10">
    <property type="entry name" value="ACP-like"/>
    <property type="match status" value="1"/>
</dbReference>
<evidence type="ECO:0000313" key="3">
    <source>
        <dbReference type="Proteomes" id="UP000697998"/>
    </source>
</evidence>
<reference evidence="2 3" key="1">
    <citation type="submission" date="2020-10" db="EMBL/GenBank/DDBJ databases">
        <title>Connecting structure to function with the recovery of over 1000 high-quality activated sludge metagenome-assembled genomes encoding full-length rRNA genes using long-read sequencing.</title>
        <authorList>
            <person name="Singleton C.M."/>
            <person name="Petriglieri F."/>
            <person name="Kristensen J.M."/>
            <person name="Kirkegaard R.H."/>
            <person name="Michaelsen T.Y."/>
            <person name="Andersen M.H."/>
            <person name="Karst S.M."/>
            <person name="Dueholm M.S."/>
            <person name="Nielsen P.H."/>
            <person name="Albertsen M."/>
        </authorList>
    </citation>
    <scope>NUCLEOTIDE SEQUENCE [LARGE SCALE GENOMIC DNA]</scope>
    <source>
        <strain evidence="2">EsbW_18-Q3-R4-48_BATAC.285</strain>
    </source>
</reference>
<evidence type="ECO:0000259" key="1">
    <source>
        <dbReference type="PROSITE" id="PS50075"/>
    </source>
</evidence>